<evidence type="ECO:0000313" key="3">
    <source>
        <dbReference type="EMBL" id="MBO0651556.1"/>
    </source>
</evidence>
<feature type="chain" id="PRO_5038810869" evidence="2">
    <location>
        <begin position="23"/>
        <end position="135"/>
    </location>
</feature>
<keyword evidence="2" id="KW-0732">Signal</keyword>
<evidence type="ECO:0000313" key="4">
    <source>
        <dbReference type="Proteomes" id="UP000664781"/>
    </source>
</evidence>
<keyword evidence="4" id="KW-1185">Reference proteome</keyword>
<sequence length="135" mass="13565">MSQRRRPTAAAVLLLLIAAVFAPSLCGVSPAVHAPAGTSALAATRAHTTAAAAAPKDRPEARPRAEAADTGGTCRQQDVPLKGAEVAVAAAHADPVTGPGATRLALPRPRPPPRRPTGAARAVAGCAELLPVLRI</sequence>
<feature type="signal peptide" evidence="2">
    <location>
        <begin position="1"/>
        <end position="22"/>
    </location>
</feature>
<evidence type="ECO:0000256" key="2">
    <source>
        <dbReference type="SAM" id="SignalP"/>
    </source>
</evidence>
<reference evidence="3" key="1">
    <citation type="submission" date="2021-03" db="EMBL/GenBank/DDBJ databases">
        <title>Streptomyces strains.</title>
        <authorList>
            <person name="Lund M.B."/>
            <person name="Toerring T."/>
        </authorList>
    </citation>
    <scope>NUCLEOTIDE SEQUENCE</scope>
    <source>
        <strain evidence="3">JCM 4242</strain>
    </source>
</reference>
<gene>
    <name evidence="3" type="ORF">J1792_01670</name>
</gene>
<organism evidence="3 4">
    <name type="scientific">Streptomyces triculaminicus</name>
    <dbReference type="NCBI Taxonomy" id="2816232"/>
    <lineage>
        <taxon>Bacteria</taxon>
        <taxon>Bacillati</taxon>
        <taxon>Actinomycetota</taxon>
        <taxon>Actinomycetes</taxon>
        <taxon>Kitasatosporales</taxon>
        <taxon>Streptomycetaceae</taxon>
        <taxon>Streptomyces</taxon>
    </lineage>
</organism>
<protein>
    <submittedName>
        <fullName evidence="3">Uncharacterized protein</fullName>
    </submittedName>
</protein>
<dbReference type="EMBL" id="JAFMOF010000001">
    <property type="protein sequence ID" value="MBO0651556.1"/>
    <property type="molecule type" value="Genomic_DNA"/>
</dbReference>
<feature type="region of interest" description="Disordered" evidence="1">
    <location>
        <begin position="47"/>
        <end position="77"/>
    </location>
</feature>
<accession>A0A939FGG5</accession>
<feature type="compositionally biased region" description="Basic and acidic residues" evidence="1">
    <location>
        <begin position="55"/>
        <end position="67"/>
    </location>
</feature>
<evidence type="ECO:0000256" key="1">
    <source>
        <dbReference type="SAM" id="MobiDB-lite"/>
    </source>
</evidence>
<dbReference type="AlphaFoldDB" id="A0A939FGG5"/>
<feature type="compositionally biased region" description="Low complexity" evidence="1">
    <location>
        <begin position="92"/>
        <end position="107"/>
    </location>
</feature>
<dbReference type="RefSeq" id="WP_207246545.1">
    <property type="nucleotide sequence ID" value="NZ_JAFMOF010000001.1"/>
</dbReference>
<name>A0A939FGG5_9ACTN</name>
<proteinExistence type="predicted"/>
<feature type="region of interest" description="Disordered" evidence="1">
    <location>
        <begin position="92"/>
        <end position="120"/>
    </location>
</feature>
<comment type="caution">
    <text evidence="3">The sequence shown here is derived from an EMBL/GenBank/DDBJ whole genome shotgun (WGS) entry which is preliminary data.</text>
</comment>
<dbReference type="Proteomes" id="UP000664781">
    <property type="component" value="Unassembled WGS sequence"/>
</dbReference>